<dbReference type="EMBL" id="JACAZE010000013">
    <property type="protein sequence ID" value="KAF7300412.1"/>
    <property type="molecule type" value="Genomic_DNA"/>
</dbReference>
<evidence type="ECO:0000313" key="3">
    <source>
        <dbReference type="Proteomes" id="UP000613580"/>
    </source>
</evidence>
<dbReference type="Proteomes" id="UP000613580">
    <property type="component" value="Unassembled WGS sequence"/>
</dbReference>
<evidence type="ECO:0000313" key="2">
    <source>
        <dbReference type="EMBL" id="KAF7300412.1"/>
    </source>
</evidence>
<feature type="region of interest" description="Disordered" evidence="1">
    <location>
        <begin position="139"/>
        <end position="159"/>
    </location>
</feature>
<comment type="caution">
    <text evidence="2">The sequence shown here is derived from an EMBL/GenBank/DDBJ whole genome shotgun (WGS) entry which is preliminary data.</text>
</comment>
<protein>
    <submittedName>
        <fullName evidence="2">F-box domain-containing protein</fullName>
    </submittedName>
</protein>
<accession>A0A8H6SKA0</accession>
<dbReference type="OrthoDB" id="3020716at2759"/>
<sequence length="354" mass="38286">MPADAYESDTDERPTPTYANFANNEPIAKVTRVLGGRHARALNRKGRAIARIAYTNGWTLAAISRVFNVGTPSITNCVHLHLQKHYHPHDEPANDAYYAGDEFAGAFPEPPKRGRKRKSAGVRVDESEFAVKTESFSVSTSAARDTTEPQGPPSLPVPSIPTATALQVSVVPNDLDAFFQSIPALSVVALTPDRSALFVARGFTAAYLRIMGAQWPPAEICDVVNRLLSHPVDSHGCLDPFEMTLLKVGLETLRKDGDSPPASKLSTVSTLPELLVSVHGFDLSVHLPYFVAQGFTLAHLQELARIAPTAPAAVYEVLSQALQRGWNEKLVGLSPLEVIALEFCLRAEGAKASM</sequence>
<keyword evidence="3" id="KW-1185">Reference proteome</keyword>
<feature type="compositionally biased region" description="Pro residues" evidence="1">
    <location>
        <begin position="150"/>
        <end position="159"/>
    </location>
</feature>
<evidence type="ECO:0000256" key="1">
    <source>
        <dbReference type="SAM" id="MobiDB-lite"/>
    </source>
</evidence>
<gene>
    <name evidence="2" type="ORF">HMN09_00924900</name>
</gene>
<dbReference type="AlphaFoldDB" id="A0A8H6SKA0"/>
<proteinExistence type="predicted"/>
<name>A0A8H6SKA0_MYCCL</name>
<organism evidence="2 3">
    <name type="scientific">Mycena chlorophos</name>
    <name type="common">Agaric fungus</name>
    <name type="synonym">Agaricus chlorophos</name>
    <dbReference type="NCBI Taxonomy" id="658473"/>
    <lineage>
        <taxon>Eukaryota</taxon>
        <taxon>Fungi</taxon>
        <taxon>Dikarya</taxon>
        <taxon>Basidiomycota</taxon>
        <taxon>Agaricomycotina</taxon>
        <taxon>Agaricomycetes</taxon>
        <taxon>Agaricomycetidae</taxon>
        <taxon>Agaricales</taxon>
        <taxon>Marasmiineae</taxon>
        <taxon>Mycenaceae</taxon>
        <taxon>Mycena</taxon>
    </lineage>
</organism>
<reference evidence="2" key="1">
    <citation type="submission" date="2020-05" db="EMBL/GenBank/DDBJ databases">
        <title>Mycena genomes resolve the evolution of fungal bioluminescence.</title>
        <authorList>
            <person name="Tsai I.J."/>
        </authorList>
    </citation>
    <scope>NUCLEOTIDE SEQUENCE</scope>
    <source>
        <strain evidence="2">110903Hualien_Pintung</strain>
    </source>
</reference>